<dbReference type="EMBL" id="CASHTH010001268">
    <property type="protein sequence ID" value="CAI8013515.1"/>
    <property type="molecule type" value="Genomic_DNA"/>
</dbReference>
<proteinExistence type="predicted"/>
<organism evidence="1 2">
    <name type="scientific">Geodia barretti</name>
    <name type="common">Barrett's horny sponge</name>
    <dbReference type="NCBI Taxonomy" id="519541"/>
    <lineage>
        <taxon>Eukaryota</taxon>
        <taxon>Metazoa</taxon>
        <taxon>Porifera</taxon>
        <taxon>Demospongiae</taxon>
        <taxon>Heteroscleromorpha</taxon>
        <taxon>Tetractinellida</taxon>
        <taxon>Astrophorina</taxon>
        <taxon>Geodiidae</taxon>
        <taxon>Geodia</taxon>
    </lineage>
</organism>
<evidence type="ECO:0000313" key="2">
    <source>
        <dbReference type="Proteomes" id="UP001174909"/>
    </source>
</evidence>
<dbReference type="Proteomes" id="UP001174909">
    <property type="component" value="Unassembled WGS sequence"/>
</dbReference>
<gene>
    <name evidence="1" type="ORF">GBAR_LOCUS8554</name>
</gene>
<evidence type="ECO:0000313" key="1">
    <source>
        <dbReference type="EMBL" id="CAI8013515.1"/>
    </source>
</evidence>
<accession>A0AA35RL27</accession>
<keyword evidence="2" id="KW-1185">Reference proteome</keyword>
<protein>
    <submittedName>
        <fullName evidence="1">Uncharacterized protein</fullName>
    </submittedName>
</protein>
<reference evidence="1" key="1">
    <citation type="submission" date="2023-03" db="EMBL/GenBank/DDBJ databases">
        <authorList>
            <person name="Steffen K."/>
            <person name="Cardenas P."/>
        </authorList>
    </citation>
    <scope>NUCLEOTIDE SEQUENCE</scope>
</reference>
<name>A0AA35RL27_GEOBA</name>
<sequence length="32" mass="3562">MSAVIYWTVLESHTLGVKERLRLSAPFSTTPA</sequence>
<dbReference type="AlphaFoldDB" id="A0AA35RL27"/>
<comment type="caution">
    <text evidence="1">The sequence shown here is derived from an EMBL/GenBank/DDBJ whole genome shotgun (WGS) entry which is preliminary data.</text>
</comment>